<sequence length="129" mass="14559">MKGIFPRAQYTLVVCIYPLVFSQRNAYKADQAEIPATSAAFPLIQSAYFISWENTALVISQDHFIGISVDNLELIGGKKCILLGQMFLKCISTGFDYSLKTCLSLLPRHCNRYKLHLSILIPILPKPFF</sequence>
<dbReference type="AlphaFoldDB" id="A0A4D9EY64"/>
<comment type="caution">
    <text evidence="1">The sequence shown here is derived from an EMBL/GenBank/DDBJ whole genome shotgun (WGS) entry which is preliminary data.</text>
</comment>
<name>A0A4D9EY64_9SAUR</name>
<gene>
    <name evidence="1" type="ORF">DR999_PMT00938</name>
</gene>
<reference evidence="1 2" key="1">
    <citation type="submission" date="2019-04" db="EMBL/GenBank/DDBJ databases">
        <title>Draft genome of the big-headed turtle Platysternon megacephalum.</title>
        <authorList>
            <person name="Gong S."/>
        </authorList>
    </citation>
    <scope>NUCLEOTIDE SEQUENCE [LARGE SCALE GENOMIC DNA]</scope>
    <source>
        <strain evidence="1">DO16091913</strain>
        <tissue evidence="1">Muscle</tissue>
    </source>
</reference>
<dbReference type="Proteomes" id="UP000297703">
    <property type="component" value="Unassembled WGS sequence"/>
</dbReference>
<proteinExistence type="predicted"/>
<keyword evidence="2" id="KW-1185">Reference proteome</keyword>
<accession>A0A4D9EY64</accession>
<organism evidence="1 2">
    <name type="scientific">Platysternon megacephalum</name>
    <name type="common">big-headed turtle</name>
    <dbReference type="NCBI Taxonomy" id="55544"/>
    <lineage>
        <taxon>Eukaryota</taxon>
        <taxon>Metazoa</taxon>
        <taxon>Chordata</taxon>
        <taxon>Craniata</taxon>
        <taxon>Vertebrata</taxon>
        <taxon>Euteleostomi</taxon>
        <taxon>Archelosauria</taxon>
        <taxon>Testudinata</taxon>
        <taxon>Testudines</taxon>
        <taxon>Cryptodira</taxon>
        <taxon>Durocryptodira</taxon>
        <taxon>Testudinoidea</taxon>
        <taxon>Platysternidae</taxon>
        <taxon>Platysternon</taxon>
    </lineage>
</organism>
<protein>
    <submittedName>
        <fullName evidence="1">E3 ubiquitin-protein ligase RLIM</fullName>
    </submittedName>
</protein>
<dbReference type="EMBL" id="QXTE01000004">
    <property type="protein sequence ID" value="TFK15627.1"/>
    <property type="molecule type" value="Genomic_DNA"/>
</dbReference>
<evidence type="ECO:0000313" key="2">
    <source>
        <dbReference type="Proteomes" id="UP000297703"/>
    </source>
</evidence>
<reference evidence="1 2" key="2">
    <citation type="submission" date="2019-04" db="EMBL/GenBank/DDBJ databases">
        <title>The genome sequence of big-headed turtle.</title>
        <authorList>
            <person name="Gong S."/>
        </authorList>
    </citation>
    <scope>NUCLEOTIDE SEQUENCE [LARGE SCALE GENOMIC DNA]</scope>
    <source>
        <strain evidence="1">DO16091913</strain>
        <tissue evidence="1">Muscle</tissue>
    </source>
</reference>
<evidence type="ECO:0000313" key="1">
    <source>
        <dbReference type="EMBL" id="TFK15627.1"/>
    </source>
</evidence>